<comment type="function">
    <text evidence="6">Specifically methylates the N7 position of a guanine in 16S rRNA.</text>
</comment>
<feature type="region of interest" description="Disordered" evidence="7">
    <location>
        <begin position="159"/>
        <end position="197"/>
    </location>
</feature>
<evidence type="ECO:0000256" key="4">
    <source>
        <dbReference type="ARBA" id="ARBA00022679"/>
    </source>
</evidence>
<keyword evidence="5 6" id="KW-0949">S-adenosyl-L-methionine</keyword>
<evidence type="ECO:0000313" key="8">
    <source>
        <dbReference type="EMBL" id="GGB16034.1"/>
    </source>
</evidence>
<dbReference type="Proteomes" id="UP000607559">
    <property type="component" value="Unassembled WGS sequence"/>
</dbReference>
<feature type="binding site" evidence="6">
    <location>
        <begin position="129"/>
        <end position="130"/>
    </location>
    <ligand>
        <name>S-adenosyl-L-methionine</name>
        <dbReference type="ChEBI" id="CHEBI:59789"/>
    </ligand>
</feature>
<dbReference type="EMBL" id="BMJC01000005">
    <property type="protein sequence ID" value="GGB16034.1"/>
    <property type="molecule type" value="Genomic_DNA"/>
</dbReference>
<keyword evidence="2 6" id="KW-0698">rRNA processing</keyword>
<keyword evidence="3 6" id="KW-0489">Methyltransferase</keyword>
<keyword evidence="1 6" id="KW-0963">Cytoplasm</keyword>
<accession>A0A8J2UHB4</accession>
<keyword evidence="9" id="KW-1185">Reference proteome</keyword>
<dbReference type="Gene3D" id="3.40.50.150">
    <property type="entry name" value="Vaccinia Virus protein VP39"/>
    <property type="match status" value="1"/>
</dbReference>
<dbReference type="HAMAP" id="MF_00074">
    <property type="entry name" value="16SrRNA_methyltr_G"/>
    <property type="match status" value="1"/>
</dbReference>
<evidence type="ECO:0000256" key="2">
    <source>
        <dbReference type="ARBA" id="ARBA00022552"/>
    </source>
</evidence>
<dbReference type="GO" id="GO:0070043">
    <property type="term" value="F:rRNA (guanine-N7-)-methyltransferase activity"/>
    <property type="evidence" value="ECO:0007669"/>
    <property type="project" value="UniProtKB-UniRule"/>
</dbReference>
<evidence type="ECO:0000256" key="5">
    <source>
        <dbReference type="ARBA" id="ARBA00022691"/>
    </source>
</evidence>
<organism evidence="8 9">
    <name type="scientific">Puia dinghuensis</name>
    <dbReference type="NCBI Taxonomy" id="1792502"/>
    <lineage>
        <taxon>Bacteria</taxon>
        <taxon>Pseudomonadati</taxon>
        <taxon>Bacteroidota</taxon>
        <taxon>Chitinophagia</taxon>
        <taxon>Chitinophagales</taxon>
        <taxon>Chitinophagaceae</taxon>
        <taxon>Puia</taxon>
    </lineage>
</organism>
<proteinExistence type="inferred from homology"/>
<dbReference type="AlphaFoldDB" id="A0A8J2UHB4"/>
<protein>
    <recommendedName>
        <fullName evidence="6">Ribosomal RNA small subunit methyltransferase G</fullName>
        <ecNumber evidence="6">2.1.1.-</ecNumber>
    </recommendedName>
    <alternativeName>
        <fullName evidence="6">16S rRNA 7-methylguanosine methyltransferase</fullName>
        <shortName evidence="6">16S rRNA m7G methyltransferase</shortName>
    </alternativeName>
</protein>
<sequence>MEKTPEGLEIVLQYFADFTPAQLEQLTALGHLYTEWNAKINVISRKDIDSLYEKHVLHSLAIAAAFTFTPGMEVIDIGTGGGFPGIPLAIFFPDTRFHLVDSIGKKIKVVDAVREGAGIRNVTTQHARAEEIKNRKFDVAVSRAVAPLKELHTWSRPLLRKPKHTHQTTNPSGPYAPNTDPDAPHAPTTANPSGLICLKGGDLTTEIAESNTRPRIMEVYELFPLDDFRDKYLLNVPY</sequence>
<feature type="binding site" evidence="6">
    <location>
        <position position="78"/>
    </location>
    <ligand>
        <name>S-adenosyl-L-methionine</name>
        <dbReference type="ChEBI" id="CHEBI:59789"/>
    </ligand>
</feature>
<feature type="binding site" evidence="6">
    <location>
        <position position="83"/>
    </location>
    <ligand>
        <name>S-adenosyl-L-methionine</name>
        <dbReference type="ChEBI" id="CHEBI:59789"/>
    </ligand>
</feature>
<dbReference type="CDD" id="cd02440">
    <property type="entry name" value="AdoMet_MTases"/>
    <property type="match status" value="1"/>
</dbReference>
<comment type="subcellular location">
    <subcellularLocation>
        <location evidence="6">Cytoplasm</location>
    </subcellularLocation>
</comment>
<evidence type="ECO:0000256" key="6">
    <source>
        <dbReference type="HAMAP-Rule" id="MF_00074"/>
    </source>
</evidence>
<name>A0A8J2UHB4_9BACT</name>
<dbReference type="InterPro" id="IPR029063">
    <property type="entry name" value="SAM-dependent_MTases_sf"/>
</dbReference>
<reference evidence="8" key="2">
    <citation type="submission" date="2020-09" db="EMBL/GenBank/DDBJ databases">
        <authorList>
            <person name="Sun Q."/>
            <person name="Zhou Y."/>
        </authorList>
    </citation>
    <scope>NUCLEOTIDE SEQUENCE</scope>
    <source>
        <strain evidence="8">CGMCC 1.15448</strain>
    </source>
</reference>
<keyword evidence="4 6" id="KW-0808">Transferase</keyword>
<feature type="binding site" evidence="6">
    <location>
        <position position="143"/>
    </location>
    <ligand>
        <name>S-adenosyl-L-methionine</name>
        <dbReference type="ChEBI" id="CHEBI:59789"/>
    </ligand>
</feature>
<dbReference type="GO" id="GO:0005829">
    <property type="term" value="C:cytosol"/>
    <property type="evidence" value="ECO:0007669"/>
    <property type="project" value="TreeGrafter"/>
</dbReference>
<comment type="caution">
    <text evidence="8">The sequence shown here is derived from an EMBL/GenBank/DDBJ whole genome shotgun (WGS) entry which is preliminary data.</text>
</comment>
<evidence type="ECO:0000256" key="7">
    <source>
        <dbReference type="SAM" id="MobiDB-lite"/>
    </source>
</evidence>
<evidence type="ECO:0000313" key="9">
    <source>
        <dbReference type="Proteomes" id="UP000607559"/>
    </source>
</evidence>
<dbReference type="SUPFAM" id="SSF53335">
    <property type="entry name" value="S-adenosyl-L-methionine-dependent methyltransferases"/>
    <property type="match status" value="1"/>
</dbReference>
<dbReference type="PANTHER" id="PTHR31760:SF0">
    <property type="entry name" value="S-ADENOSYL-L-METHIONINE-DEPENDENT METHYLTRANSFERASES SUPERFAMILY PROTEIN"/>
    <property type="match status" value="1"/>
</dbReference>
<comment type="caution">
    <text evidence="6">Lacks conserved residue(s) required for the propagation of feature annotation.</text>
</comment>
<comment type="similarity">
    <text evidence="6">Belongs to the methyltransferase superfamily. RNA methyltransferase RsmG family.</text>
</comment>
<dbReference type="Pfam" id="PF02527">
    <property type="entry name" value="GidB"/>
    <property type="match status" value="1"/>
</dbReference>
<dbReference type="EC" id="2.1.1.-" evidence="6"/>
<dbReference type="PANTHER" id="PTHR31760">
    <property type="entry name" value="S-ADENOSYL-L-METHIONINE-DEPENDENT METHYLTRANSFERASES SUPERFAMILY PROTEIN"/>
    <property type="match status" value="1"/>
</dbReference>
<evidence type="ECO:0000256" key="3">
    <source>
        <dbReference type="ARBA" id="ARBA00022603"/>
    </source>
</evidence>
<dbReference type="NCBIfam" id="TIGR00138">
    <property type="entry name" value="rsmG_gidB"/>
    <property type="match status" value="1"/>
</dbReference>
<gene>
    <name evidence="6 8" type="primary">rsmG</name>
    <name evidence="8" type="ORF">GCM10011511_44860</name>
</gene>
<dbReference type="InterPro" id="IPR003682">
    <property type="entry name" value="rRNA_ssu_MeTfrase_G"/>
</dbReference>
<dbReference type="RefSeq" id="WP_229689037.1">
    <property type="nucleotide sequence ID" value="NZ_BMJC01000005.1"/>
</dbReference>
<evidence type="ECO:0000256" key="1">
    <source>
        <dbReference type="ARBA" id="ARBA00022490"/>
    </source>
</evidence>
<reference evidence="8" key="1">
    <citation type="journal article" date="2014" name="Int. J. Syst. Evol. Microbiol.">
        <title>Complete genome sequence of Corynebacterium casei LMG S-19264T (=DSM 44701T), isolated from a smear-ripened cheese.</title>
        <authorList>
            <consortium name="US DOE Joint Genome Institute (JGI-PGF)"/>
            <person name="Walter F."/>
            <person name="Albersmeier A."/>
            <person name="Kalinowski J."/>
            <person name="Ruckert C."/>
        </authorList>
    </citation>
    <scope>NUCLEOTIDE SEQUENCE</scope>
    <source>
        <strain evidence="8">CGMCC 1.15448</strain>
    </source>
</reference>